<dbReference type="GO" id="GO:0005814">
    <property type="term" value="C:centriole"/>
    <property type="evidence" value="ECO:0007669"/>
    <property type="project" value="TreeGrafter"/>
</dbReference>
<feature type="region of interest" description="Disordered" evidence="2">
    <location>
        <begin position="589"/>
        <end position="609"/>
    </location>
</feature>
<dbReference type="Proteomes" id="UP000225706">
    <property type="component" value="Unassembled WGS sequence"/>
</dbReference>
<evidence type="ECO:0000313" key="3">
    <source>
        <dbReference type="EMBL" id="PFX31745.1"/>
    </source>
</evidence>
<sequence length="772" mass="86897">MNRSDVEMTKEQPIRQQDSDGSGSVVSLQSSSDDGRYVAGMTGREPLYDETVLPGGHFGQGEEVGVQRKAASQTNDGTHRQTIKKFQQRLHTDRTENTLDEIINSLKNPSGITGSSSPEIHNDTSSAGSKAFPSIQSYNGGLGWKSSPLLMSGHQGDDTEKHTRQLKDITSHFEAEIDKICEQLNEVGDNLKTLHHALPVKMLEAANHKLQARCNVLEKTCEQMNNKSIRLEQANHDLDSSCGQLRQINQNFEVRCLYLEEVNKSSESEKSQLRENIGDLETKVTELAKCNEKAISACRHLEEINQKTSNKNQAIEDSKALLESRYKSCVTDNQKLEVQIGQYQKALEECKRKLGDFEETIVTSKREKETLTMKLESVQKLNMQVKQKYDDLKSMCTAKDELINRLENEMKELSLFVEKAIKEKMESEASSKKDKDLLQRMLVEYDVLARDYQEARGASKAMRDKLELSQCEMESLRETILKLVSRNNLLDDQAMELVFQDKSHVQTPSTKSRPFIGRKTWEQSTPSKKRQQAVYQWTSYPGSYLARDHTSSDMTSCQSHASALTTPLPGAVKVATPFARKQDPLTSGVTLSTATSQSKKNQAKGLVSKESPDTVEFDVVFEDSQSGEEMIRTHTGRTRRLYGEPAQTETSFTSGGDNAVAGLTSNDSTYNVGGEGRQEEPKQNVMFNVPEKDLGGKGDQLASKDLKDNPAMMERKFSILSEERKRLESTLSRIPNMQKLSKRTKEDKAYLENRLREVVKEIALVTNQFQKQ</sequence>
<protein>
    <submittedName>
        <fullName evidence="3">Uncharacterized protein</fullName>
    </submittedName>
</protein>
<dbReference type="OrthoDB" id="5967324at2759"/>
<feature type="region of interest" description="Disordered" evidence="2">
    <location>
        <begin position="1"/>
        <end position="37"/>
    </location>
</feature>
<feature type="compositionally biased region" description="Low complexity" evidence="2">
    <location>
        <begin position="19"/>
        <end position="32"/>
    </location>
</feature>
<evidence type="ECO:0000256" key="2">
    <source>
        <dbReference type="SAM" id="MobiDB-lite"/>
    </source>
</evidence>
<feature type="compositionally biased region" description="Polar residues" evidence="2">
    <location>
        <begin position="589"/>
        <end position="600"/>
    </location>
</feature>
<dbReference type="PANTHER" id="PTHR14926:SF1">
    <property type="entry name" value="M-PHASE PHOSPHOPROTEIN 9"/>
    <property type="match status" value="1"/>
</dbReference>
<evidence type="ECO:0000256" key="1">
    <source>
        <dbReference type="SAM" id="Coils"/>
    </source>
</evidence>
<name>A0A2B4STM3_STYPI</name>
<reference evidence="4" key="1">
    <citation type="journal article" date="2017" name="bioRxiv">
        <title>Comparative analysis of the genomes of Stylophora pistillata and Acropora digitifera provides evidence for extensive differences between species of corals.</title>
        <authorList>
            <person name="Voolstra C.R."/>
            <person name="Li Y."/>
            <person name="Liew Y.J."/>
            <person name="Baumgarten S."/>
            <person name="Zoccola D."/>
            <person name="Flot J.-F."/>
            <person name="Tambutte S."/>
            <person name="Allemand D."/>
            <person name="Aranda M."/>
        </authorList>
    </citation>
    <scope>NUCLEOTIDE SEQUENCE [LARGE SCALE GENOMIC DNA]</scope>
</reference>
<dbReference type="InterPro" id="IPR026636">
    <property type="entry name" value="MPHOSPH9"/>
</dbReference>
<comment type="caution">
    <text evidence="3">The sequence shown here is derived from an EMBL/GenBank/DDBJ whole genome shotgun (WGS) entry which is preliminary data.</text>
</comment>
<dbReference type="SUPFAM" id="SSF57997">
    <property type="entry name" value="Tropomyosin"/>
    <property type="match status" value="1"/>
</dbReference>
<dbReference type="PANTHER" id="PTHR14926">
    <property type="entry name" value="M-PHASE PHOSPHOPROTEIN 9"/>
    <property type="match status" value="1"/>
</dbReference>
<feature type="region of interest" description="Disordered" evidence="2">
    <location>
        <begin position="105"/>
        <end position="128"/>
    </location>
</feature>
<gene>
    <name evidence="3" type="ORF">AWC38_SpisGene3419</name>
</gene>
<keyword evidence="1" id="KW-0175">Coiled coil</keyword>
<dbReference type="STRING" id="50429.A0A2B4STM3"/>
<organism evidence="3 4">
    <name type="scientific">Stylophora pistillata</name>
    <name type="common">Smooth cauliflower coral</name>
    <dbReference type="NCBI Taxonomy" id="50429"/>
    <lineage>
        <taxon>Eukaryota</taxon>
        <taxon>Metazoa</taxon>
        <taxon>Cnidaria</taxon>
        <taxon>Anthozoa</taxon>
        <taxon>Hexacorallia</taxon>
        <taxon>Scleractinia</taxon>
        <taxon>Astrocoeniina</taxon>
        <taxon>Pocilloporidae</taxon>
        <taxon>Stylophora</taxon>
    </lineage>
</organism>
<accession>A0A2B4STM3</accession>
<keyword evidence="4" id="KW-1185">Reference proteome</keyword>
<dbReference type="EMBL" id="LSMT01000032">
    <property type="protein sequence ID" value="PFX31745.1"/>
    <property type="molecule type" value="Genomic_DNA"/>
</dbReference>
<feature type="coiled-coil region" evidence="1">
    <location>
        <begin position="200"/>
        <end position="234"/>
    </location>
</feature>
<feature type="coiled-coil region" evidence="1">
    <location>
        <begin position="333"/>
        <end position="423"/>
    </location>
</feature>
<evidence type="ECO:0000313" key="4">
    <source>
        <dbReference type="Proteomes" id="UP000225706"/>
    </source>
</evidence>
<dbReference type="AlphaFoldDB" id="A0A2B4STM3"/>
<proteinExistence type="predicted"/>
<feature type="compositionally biased region" description="Basic and acidic residues" evidence="2">
    <location>
        <begin position="1"/>
        <end position="13"/>
    </location>
</feature>